<accession>A0A6S7KZJ9</accession>
<feature type="non-terminal residue" evidence="1">
    <location>
        <position position="1"/>
    </location>
</feature>
<evidence type="ECO:0000313" key="1">
    <source>
        <dbReference type="EMBL" id="CAB4025609.1"/>
    </source>
</evidence>
<dbReference type="PANTHER" id="PTHR19446">
    <property type="entry name" value="REVERSE TRANSCRIPTASES"/>
    <property type="match status" value="1"/>
</dbReference>
<dbReference type="Proteomes" id="UP001152795">
    <property type="component" value="Unassembled WGS sequence"/>
</dbReference>
<evidence type="ECO:0000313" key="2">
    <source>
        <dbReference type="Proteomes" id="UP001152795"/>
    </source>
</evidence>
<proteinExistence type="predicted"/>
<dbReference type="InterPro" id="IPR000477">
    <property type="entry name" value="RT_dom"/>
</dbReference>
<dbReference type="SUPFAM" id="SSF56672">
    <property type="entry name" value="DNA/RNA polymerases"/>
    <property type="match status" value="1"/>
</dbReference>
<dbReference type="Pfam" id="PF00078">
    <property type="entry name" value="RVT_1"/>
    <property type="match status" value="1"/>
</dbReference>
<gene>
    <name evidence="1" type="ORF">PACLA_8A013955</name>
</gene>
<name>A0A6S7KZJ9_PARCT</name>
<dbReference type="AlphaFoldDB" id="A0A6S7KZJ9"/>
<sequence length="292" mass="32734">ECAFQLAPSLHYMFTKSLRLSQIPSEWKLANIIPLHKKGVKEHVENYRPISLLSIVSKTLERCVLNHLYLRIQESVHSAQYGFISGRSTTSQLLSTLHKIGKDLDKGLQTDVVFMDISKAFDTVDHSKLLQKLRDFGLSGSLLLWFENYLSGRCQRVTVHGATSTSLPITSGVPQGSLLAPFLFSVYINDLPDNISISTGVGLYADDTKLHRCVQNRNDALALQSDIQSLHCWSNENIVRSGHYDQFETIMECSDQQSSVKSQQNARVNPTFYHGDNGYQREKASVPSTSAK</sequence>
<dbReference type="OrthoDB" id="7479636at2759"/>
<protein>
    <submittedName>
        <fullName evidence="1">Uncharacterized protein</fullName>
    </submittedName>
</protein>
<dbReference type="CDD" id="cd01650">
    <property type="entry name" value="RT_nLTR_like"/>
    <property type="match status" value="1"/>
</dbReference>
<reference evidence="1" key="1">
    <citation type="submission" date="2020-04" db="EMBL/GenBank/DDBJ databases">
        <authorList>
            <person name="Alioto T."/>
            <person name="Alioto T."/>
            <person name="Gomez Garrido J."/>
        </authorList>
    </citation>
    <scope>NUCLEOTIDE SEQUENCE</scope>
    <source>
        <strain evidence="1">A484AB</strain>
    </source>
</reference>
<comment type="caution">
    <text evidence="1">The sequence shown here is derived from an EMBL/GenBank/DDBJ whole genome shotgun (WGS) entry which is preliminary data.</text>
</comment>
<organism evidence="1 2">
    <name type="scientific">Paramuricea clavata</name>
    <name type="common">Red gorgonian</name>
    <name type="synonym">Violescent sea-whip</name>
    <dbReference type="NCBI Taxonomy" id="317549"/>
    <lineage>
        <taxon>Eukaryota</taxon>
        <taxon>Metazoa</taxon>
        <taxon>Cnidaria</taxon>
        <taxon>Anthozoa</taxon>
        <taxon>Octocorallia</taxon>
        <taxon>Malacalcyonacea</taxon>
        <taxon>Plexauridae</taxon>
        <taxon>Paramuricea</taxon>
    </lineage>
</organism>
<dbReference type="EMBL" id="CACRXK020013702">
    <property type="protein sequence ID" value="CAB4025609.1"/>
    <property type="molecule type" value="Genomic_DNA"/>
</dbReference>
<dbReference type="PROSITE" id="PS50878">
    <property type="entry name" value="RT_POL"/>
    <property type="match status" value="1"/>
</dbReference>
<dbReference type="InterPro" id="IPR043502">
    <property type="entry name" value="DNA/RNA_pol_sf"/>
</dbReference>
<keyword evidence="2" id="KW-1185">Reference proteome</keyword>